<evidence type="ECO:0000256" key="1">
    <source>
        <dbReference type="ARBA" id="ARBA00022630"/>
    </source>
</evidence>
<feature type="domain" description="Thioredoxin-like fold" evidence="4">
    <location>
        <begin position="479"/>
        <end position="554"/>
    </location>
</feature>
<dbReference type="InterPro" id="IPR012336">
    <property type="entry name" value="Thioredoxin-like_fold"/>
</dbReference>
<dbReference type="AlphaFoldDB" id="A0A1D7XPD2"/>
<name>A0A1D7XPD2_9CLOT</name>
<dbReference type="Pfam" id="PF07992">
    <property type="entry name" value="Pyr_redox_2"/>
    <property type="match status" value="1"/>
</dbReference>
<evidence type="ECO:0000313" key="6">
    <source>
        <dbReference type="Proteomes" id="UP000094652"/>
    </source>
</evidence>
<dbReference type="SUPFAM" id="SSF51905">
    <property type="entry name" value="FAD/NAD(P)-binding domain"/>
    <property type="match status" value="2"/>
</dbReference>
<keyword evidence="5" id="KW-0614">Plasmid</keyword>
<dbReference type="GO" id="GO:0016491">
    <property type="term" value="F:oxidoreductase activity"/>
    <property type="evidence" value="ECO:0007669"/>
    <property type="project" value="UniProtKB-KW"/>
</dbReference>
<reference evidence="6" key="1">
    <citation type="submission" date="2016-09" db="EMBL/GenBank/DDBJ databases">
        <title>Genomics of Clostridium taeniosporum, an organism which forms endospores with ribbon-like appendages.</title>
        <authorList>
            <person name="Walker J.R."/>
        </authorList>
    </citation>
    <scope>NUCLEOTIDE SEQUENCE [LARGE SCALE GENOMIC DNA]</scope>
    <source>
        <strain evidence="6">1/k</strain>
        <plasmid evidence="6">Plasmid pct3</plasmid>
    </source>
</reference>
<dbReference type="InterPro" id="IPR036188">
    <property type="entry name" value="FAD/NAD-bd_sf"/>
</dbReference>
<dbReference type="PRINTS" id="PR00469">
    <property type="entry name" value="PNDRDTASEII"/>
</dbReference>
<keyword evidence="2" id="KW-0560">Oxidoreductase</keyword>
<sequence>MEKIYDLLVIGGGPAGLSTSIYAGRSKLNTLIIEKGELGGQVNKTYEISNYPGARNSNGPKLMEEMRNQAKDFGVNFITAEVKAVDLKGEVKILKTDKGEFKGRSVVIATGASPRRLGFKGEEEFIGRGVAYCSTCDGQFFEGLEVFVIGAGFAAAEEAIFLTKYATKVIVIAREPEFTCAKSIADKVLNHPKIDVKFNTEVIEVNGTEMLNYAKFINNKTNDTFEYYAKKEDGAFGVFVFVGYSPESNLFKGILELDKSGYIITNENMETNIPGVYVAGDLRPKELRQIVTAVSDGAIAATRAEKYVIELKEKLGIKDEADIVKNEEKEVVAQKDIDGKIISRRSKLLNDDLRTQLKSVLTRIENDVTLVSIVDEENTKSIELSDLILDIADLGEKINVEIYSKGKNIEIENKINANKFPVVALLDKNKNYSGVKFHGVPGGHELNSFILAIYNLGGPGQQISEEVLNEIKNINKNTNIKVCVSLSCHLCPDVVVSSQRIAIENKNVETEMIDISNFKEIKDKFKVMSVPAIIVNDEKIYFGAKKLDEIIQLIK</sequence>
<dbReference type="KEGG" id="ctae:BGI42_15575"/>
<dbReference type="Gene3D" id="3.40.30.80">
    <property type="match status" value="1"/>
</dbReference>
<dbReference type="PRINTS" id="PR00368">
    <property type="entry name" value="FADPNR"/>
</dbReference>
<protein>
    <submittedName>
        <fullName evidence="5">Thioredoxin reductase</fullName>
    </submittedName>
</protein>
<dbReference type="NCBIfam" id="TIGR03143">
    <property type="entry name" value="AhpF_homolog"/>
    <property type="match status" value="1"/>
</dbReference>
<dbReference type="InterPro" id="IPR044141">
    <property type="entry name" value="AhpF_NTD_C"/>
</dbReference>
<dbReference type="InterPro" id="IPR017561">
    <property type="entry name" value="AhpF_homologue_put"/>
</dbReference>
<gene>
    <name evidence="5" type="ORF">BGI42_15575</name>
</gene>
<dbReference type="InterPro" id="IPR044142">
    <property type="entry name" value="AhpF_NTD_N"/>
</dbReference>
<dbReference type="Gene3D" id="3.50.50.60">
    <property type="entry name" value="FAD/NAD(P)-binding domain"/>
    <property type="match status" value="2"/>
</dbReference>
<keyword evidence="6" id="KW-1185">Reference proteome</keyword>
<dbReference type="EMBL" id="CP017256">
    <property type="protein sequence ID" value="AOR25157.1"/>
    <property type="molecule type" value="Genomic_DNA"/>
</dbReference>
<dbReference type="InterPro" id="IPR050097">
    <property type="entry name" value="Ferredoxin-NADP_redctase_2"/>
</dbReference>
<dbReference type="PANTHER" id="PTHR48105">
    <property type="entry name" value="THIOREDOXIN REDUCTASE 1-RELATED-RELATED"/>
    <property type="match status" value="1"/>
</dbReference>
<keyword evidence="1" id="KW-0285">Flavoprotein</keyword>
<proteinExistence type="predicted"/>
<dbReference type="InterPro" id="IPR036249">
    <property type="entry name" value="Thioredoxin-like_sf"/>
</dbReference>
<feature type="domain" description="FAD/NAD(P)-binding" evidence="3">
    <location>
        <begin position="5"/>
        <end position="297"/>
    </location>
</feature>
<dbReference type="CDD" id="cd02974">
    <property type="entry name" value="AhpF_NTD_N"/>
    <property type="match status" value="1"/>
</dbReference>
<evidence type="ECO:0000259" key="4">
    <source>
        <dbReference type="Pfam" id="PF13192"/>
    </source>
</evidence>
<geneLocation type="plasmid" evidence="6">
    <name>pct3</name>
</geneLocation>
<dbReference type="OrthoDB" id="9806179at2"/>
<dbReference type="Pfam" id="PF13192">
    <property type="entry name" value="Thioredoxin_3"/>
    <property type="match status" value="1"/>
</dbReference>
<organism evidence="5 6">
    <name type="scientific">Clostridium taeniosporum</name>
    <dbReference type="NCBI Taxonomy" id="394958"/>
    <lineage>
        <taxon>Bacteria</taxon>
        <taxon>Bacillati</taxon>
        <taxon>Bacillota</taxon>
        <taxon>Clostridia</taxon>
        <taxon>Eubacteriales</taxon>
        <taxon>Clostridiaceae</taxon>
        <taxon>Clostridium</taxon>
    </lineage>
</organism>
<evidence type="ECO:0000313" key="5">
    <source>
        <dbReference type="EMBL" id="AOR25157.1"/>
    </source>
</evidence>
<dbReference type="Proteomes" id="UP000094652">
    <property type="component" value="Plasmid pCt3"/>
</dbReference>
<evidence type="ECO:0000259" key="3">
    <source>
        <dbReference type="Pfam" id="PF07992"/>
    </source>
</evidence>
<dbReference type="RefSeq" id="WP_069681275.1">
    <property type="nucleotide sequence ID" value="NZ_CP017256.2"/>
</dbReference>
<dbReference type="InterPro" id="IPR023753">
    <property type="entry name" value="FAD/NAD-binding_dom"/>
</dbReference>
<dbReference type="CDD" id="cd03026">
    <property type="entry name" value="AhpF_NTD_C"/>
    <property type="match status" value="1"/>
</dbReference>
<dbReference type="SUPFAM" id="SSF52833">
    <property type="entry name" value="Thioredoxin-like"/>
    <property type="match status" value="2"/>
</dbReference>
<accession>A0A1D7XPD2</accession>
<evidence type="ECO:0000256" key="2">
    <source>
        <dbReference type="ARBA" id="ARBA00023002"/>
    </source>
</evidence>